<feature type="region of interest" description="Disordered" evidence="2">
    <location>
        <begin position="153"/>
        <end position="181"/>
    </location>
</feature>
<accession>A0AAV9GB08</accession>
<evidence type="ECO:0000313" key="4">
    <source>
        <dbReference type="Proteomes" id="UP001321760"/>
    </source>
</evidence>
<evidence type="ECO:0000256" key="1">
    <source>
        <dbReference type="SAM" id="Coils"/>
    </source>
</evidence>
<dbReference type="EMBL" id="MU865966">
    <property type="protein sequence ID" value="KAK4445334.1"/>
    <property type="molecule type" value="Genomic_DNA"/>
</dbReference>
<gene>
    <name evidence="3" type="ORF">QBC34DRAFT_164661</name>
</gene>
<comment type="caution">
    <text evidence="3">The sequence shown here is derived from an EMBL/GenBank/DDBJ whole genome shotgun (WGS) entry which is preliminary data.</text>
</comment>
<organism evidence="3 4">
    <name type="scientific">Podospora aff. communis PSN243</name>
    <dbReference type="NCBI Taxonomy" id="3040156"/>
    <lineage>
        <taxon>Eukaryota</taxon>
        <taxon>Fungi</taxon>
        <taxon>Dikarya</taxon>
        <taxon>Ascomycota</taxon>
        <taxon>Pezizomycotina</taxon>
        <taxon>Sordariomycetes</taxon>
        <taxon>Sordariomycetidae</taxon>
        <taxon>Sordariales</taxon>
        <taxon>Podosporaceae</taxon>
        <taxon>Podospora</taxon>
    </lineage>
</organism>
<feature type="coiled-coil region" evidence="1">
    <location>
        <begin position="87"/>
        <end position="114"/>
    </location>
</feature>
<keyword evidence="4" id="KW-1185">Reference proteome</keyword>
<reference evidence="3" key="1">
    <citation type="journal article" date="2023" name="Mol. Phylogenet. Evol.">
        <title>Genome-scale phylogeny and comparative genomics of the fungal order Sordariales.</title>
        <authorList>
            <person name="Hensen N."/>
            <person name="Bonometti L."/>
            <person name="Westerberg I."/>
            <person name="Brannstrom I.O."/>
            <person name="Guillou S."/>
            <person name="Cros-Aarteil S."/>
            <person name="Calhoun S."/>
            <person name="Haridas S."/>
            <person name="Kuo A."/>
            <person name="Mondo S."/>
            <person name="Pangilinan J."/>
            <person name="Riley R."/>
            <person name="LaButti K."/>
            <person name="Andreopoulos B."/>
            <person name="Lipzen A."/>
            <person name="Chen C."/>
            <person name="Yan M."/>
            <person name="Daum C."/>
            <person name="Ng V."/>
            <person name="Clum A."/>
            <person name="Steindorff A."/>
            <person name="Ohm R.A."/>
            <person name="Martin F."/>
            <person name="Silar P."/>
            <person name="Natvig D.O."/>
            <person name="Lalanne C."/>
            <person name="Gautier V."/>
            <person name="Ament-Velasquez S.L."/>
            <person name="Kruys A."/>
            <person name="Hutchinson M.I."/>
            <person name="Powell A.J."/>
            <person name="Barry K."/>
            <person name="Miller A.N."/>
            <person name="Grigoriev I.V."/>
            <person name="Debuchy R."/>
            <person name="Gladieux P."/>
            <person name="Hiltunen Thoren M."/>
            <person name="Johannesson H."/>
        </authorList>
    </citation>
    <scope>NUCLEOTIDE SEQUENCE</scope>
    <source>
        <strain evidence="3">PSN243</strain>
    </source>
</reference>
<proteinExistence type="predicted"/>
<reference evidence="3" key="2">
    <citation type="submission" date="2023-05" db="EMBL/GenBank/DDBJ databases">
        <authorList>
            <consortium name="Lawrence Berkeley National Laboratory"/>
            <person name="Steindorff A."/>
            <person name="Hensen N."/>
            <person name="Bonometti L."/>
            <person name="Westerberg I."/>
            <person name="Brannstrom I.O."/>
            <person name="Guillou S."/>
            <person name="Cros-Aarteil S."/>
            <person name="Calhoun S."/>
            <person name="Haridas S."/>
            <person name="Kuo A."/>
            <person name="Mondo S."/>
            <person name="Pangilinan J."/>
            <person name="Riley R."/>
            <person name="Labutti K."/>
            <person name="Andreopoulos B."/>
            <person name="Lipzen A."/>
            <person name="Chen C."/>
            <person name="Yanf M."/>
            <person name="Daum C."/>
            <person name="Ng V."/>
            <person name="Clum A."/>
            <person name="Ohm R."/>
            <person name="Martin F."/>
            <person name="Silar P."/>
            <person name="Natvig D."/>
            <person name="Lalanne C."/>
            <person name="Gautier V."/>
            <person name="Ament-Velasquez S.L."/>
            <person name="Kruys A."/>
            <person name="Hutchinson M.I."/>
            <person name="Powell A.J."/>
            <person name="Barry K."/>
            <person name="Miller A.N."/>
            <person name="Grigoriev I.V."/>
            <person name="Debuchy R."/>
            <person name="Gladieux P."/>
            <person name="Thoren M.H."/>
            <person name="Johannesson H."/>
        </authorList>
    </citation>
    <scope>NUCLEOTIDE SEQUENCE</scope>
    <source>
        <strain evidence="3">PSN243</strain>
    </source>
</reference>
<evidence type="ECO:0000256" key="2">
    <source>
        <dbReference type="SAM" id="MobiDB-lite"/>
    </source>
</evidence>
<protein>
    <submittedName>
        <fullName evidence="3">Uncharacterized protein</fullName>
    </submittedName>
</protein>
<dbReference type="Proteomes" id="UP001321760">
    <property type="component" value="Unassembled WGS sequence"/>
</dbReference>
<sequence>MITHRRNSSTHSHRSLKSTLDHLTHDAYFGEEIDFVVGLTATALTADQVLKMRASKHHKAMHLVKAGIGAAAATTAFSLMAREHAAEKKHRAEVREKEAERGRARERVREWERNYDGYGYHGRVESLTDSEDEEDRRMVRYGGERRGRSVWEGREGSRLGVSERRAFSHSPVRGERRRESRPRLERFLEAVRDSLEEREGRR</sequence>
<evidence type="ECO:0000313" key="3">
    <source>
        <dbReference type="EMBL" id="KAK4445334.1"/>
    </source>
</evidence>
<name>A0AAV9GB08_9PEZI</name>
<keyword evidence="1" id="KW-0175">Coiled coil</keyword>
<dbReference type="AlphaFoldDB" id="A0AAV9GB08"/>